<feature type="chain" id="PRO_5026821346" evidence="1">
    <location>
        <begin position="22"/>
        <end position="539"/>
    </location>
</feature>
<keyword evidence="4" id="KW-1185">Reference proteome</keyword>
<keyword evidence="3" id="KW-0378">Hydrolase</keyword>
<gene>
    <name evidence="3" type="ORF">CA267_013475</name>
</gene>
<proteinExistence type="predicted"/>
<keyword evidence="1" id="KW-0732">Signal</keyword>
<evidence type="ECO:0000256" key="1">
    <source>
        <dbReference type="SAM" id="SignalP"/>
    </source>
</evidence>
<dbReference type="PANTHER" id="PTHR40446:SF2">
    <property type="entry name" value="N-ACETYLGLUCOSAMINE-1-PHOSPHODIESTER ALPHA-N-ACETYLGLUCOSAMINIDASE"/>
    <property type="match status" value="1"/>
</dbReference>
<dbReference type="InterPro" id="IPR018711">
    <property type="entry name" value="NAGPA"/>
</dbReference>
<feature type="signal peptide" evidence="1">
    <location>
        <begin position="1"/>
        <end position="21"/>
    </location>
</feature>
<dbReference type="PANTHER" id="PTHR40446">
    <property type="entry name" value="N-ACETYLGLUCOSAMINE-1-PHOSPHODIESTER ALPHA-N-ACETYLGLUCOSAMINIDASE"/>
    <property type="match status" value="1"/>
</dbReference>
<dbReference type="RefSeq" id="WP_170669065.1">
    <property type="nucleotide sequence ID" value="NZ_CP052766.1"/>
</dbReference>
<organism evidence="3 4">
    <name type="scientific">Alteromonas pelagimontana</name>
    <dbReference type="NCBI Taxonomy" id="1858656"/>
    <lineage>
        <taxon>Bacteria</taxon>
        <taxon>Pseudomonadati</taxon>
        <taxon>Pseudomonadota</taxon>
        <taxon>Gammaproteobacteria</taxon>
        <taxon>Alteromonadales</taxon>
        <taxon>Alteromonadaceae</taxon>
        <taxon>Alteromonas/Salinimonas group</taxon>
        <taxon>Alteromonas</taxon>
    </lineage>
</organism>
<dbReference type="KEGG" id="apel:CA267_013475"/>
<reference evidence="4" key="1">
    <citation type="submission" date="2014-12" db="EMBL/GenBank/DDBJ databases">
        <title>Complete genome sequence of a multi-drug resistant Klebsiella pneumoniae.</title>
        <authorList>
            <person name="Hua X."/>
            <person name="Chen Q."/>
            <person name="Li X."/>
            <person name="Feng Y."/>
            <person name="Ruan Z."/>
            <person name="Yu Y."/>
        </authorList>
    </citation>
    <scope>NUCLEOTIDE SEQUENCE [LARGE SCALE GENOMIC DNA]</scope>
    <source>
        <strain evidence="4">5.12</strain>
    </source>
</reference>
<protein>
    <submittedName>
        <fullName evidence="3">Phosphodiester glycosidase family protein</fullName>
    </submittedName>
</protein>
<dbReference type="AlphaFoldDB" id="A0A6M4MEU2"/>
<dbReference type="GO" id="GO:0016798">
    <property type="term" value="F:hydrolase activity, acting on glycosyl bonds"/>
    <property type="evidence" value="ECO:0007669"/>
    <property type="project" value="UniProtKB-KW"/>
</dbReference>
<evidence type="ECO:0000313" key="3">
    <source>
        <dbReference type="EMBL" id="QJR81701.1"/>
    </source>
</evidence>
<dbReference type="EMBL" id="CP052766">
    <property type="protein sequence ID" value="QJR81701.1"/>
    <property type="molecule type" value="Genomic_DNA"/>
</dbReference>
<accession>A0A6M4MEU2</accession>
<dbReference type="Pfam" id="PF09992">
    <property type="entry name" value="NAGPA"/>
    <property type="match status" value="1"/>
</dbReference>
<evidence type="ECO:0000259" key="2">
    <source>
        <dbReference type="Pfam" id="PF09992"/>
    </source>
</evidence>
<keyword evidence="3" id="KW-0326">Glycosidase</keyword>
<evidence type="ECO:0000313" key="4">
    <source>
        <dbReference type="Proteomes" id="UP000219285"/>
    </source>
</evidence>
<dbReference type="Proteomes" id="UP000219285">
    <property type="component" value="Chromosome"/>
</dbReference>
<reference evidence="3 4" key="2">
    <citation type="submission" date="2020-04" db="EMBL/GenBank/DDBJ databases">
        <title>Complete genome sequence of Alteromonas pelagimontana 5.12T.</title>
        <authorList>
            <person name="Sinha R.K."/>
            <person name="Krishnan K.P."/>
            <person name="Kurian J.P."/>
        </authorList>
    </citation>
    <scope>NUCLEOTIDE SEQUENCE [LARGE SCALE GENOMIC DNA]</scope>
    <source>
        <strain evidence="3 4">5.12</strain>
    </source>
</reference>
<feature type="domain" description="Phosphodiester glycosidase" evidence="2">
    <location>
        <begin position="382"/>
        <end position="533"/>
    </location>
</feature>
<sequence>MFYKMPAVIVLALAAAIPVFAKDFGLPDSLAGFSLTESDRIQLHPGLVFYSLSHSSGNDQYVLSGPLTSMQDASHQMVQVNAVLDTNKDSVFEAEVENAGAIGKDNFDVGYRLVVSGFANPVVAQQVLHDLGEHANKFTIHHHSSFPGTPANQQLSVLEVIPEKFRGSVQMKLAKDQVEGVEVVSEMVARTSAVAGVNGGFFVYKKALGVIGDPAGLAIINGQLISEAVAHRPALLIQQEPQLRFEVLPDVTTQLRLQAEGRSLPVNGINREPGKVFNCGFYKEASLVSSAHDTVCHSLDEIVVLTSDYGQLPDLSPLAAMAYIDHAGQIKPVSTFEKKALPEKHLLVIATGDKRQALTRFTASSDSATMEFEVFSNGELVTIDAGTSLINGGPTLLLNGAKPVDLWQQEGWSPLHAEGVLSQDEKDDIASDPVARGKRAVFFDGWVNKRHPRTAVGIAPDGTAYFVVAYGRDPTKSAGLTIYEMAQVLSDLGAVRAINLDGGGSSVMIVNGKATGMPSDRSGERAVADALLVLPPSED</sequence>
<name>A0A6M4MEU2_9ALTE</name>